<keyword evidence="6" id="KW-0067">ATP-binding</keyword>
<evidence type="ECO:0000313" key="12">
    <source>
        <dbReference type="Proteomes" id="UP000673691"/>
    </source>
</evidence>
<dbReference type="PRINTS" id="PR01243">
    <property type="entry name" value="NUCDPKINASE"/>
</dbReference>
<name>A0A8H7ZW82_9FUNG</name>
<dbReference type="GO" id="GO:0005524">
    <property type="term" value="F:ATP binding"/>
    <property type="evidence" value="ECO:0007669"/>
    <property type="project" value="UniProtKB-KW"/>
</dbReference>
<feature type="binding site" evidence="7">
    <location>
        <position position="109"/>
    </location>
    <ligand>
        <name>ATP</name>
        <dbReference type="ChEBI" id="CHEBI:30616"/>
    </ligand>
</feature>
<dbReference type="OrthoDB" id="2162449at2759"/>
<feature type="binding site" evidence="7">
    <location>
        <position position="75"/>
    </location>
    <ligand>
        <name>ATP</name>
        <dbReference type="ChEBI" id="CHEBI:30616"/>
    </ligand>
</feature>
<reference evidence="11 12" key="1">
    <citation type="journal article" name="Sci. Rep.">
        <title>Genome-scale phylogenetic analyses confirm Olpidium as the closest living zoosporic fungus to the non-flagellated, terrestrial fungi.</title>
        <authorList>
            <person name="Chang Y."/>
            <person name="Rochon D."/>
            <person name="Sekimoto S."/>
            <person name="Wang Y."/>
            <person name="Chovatia M."/>
            <person name="Sandor L."/>
            <person name="Salamov A."/>
            <person name="Grigoriev I.V."/>
            <person name="Stajich J.E."/>
            <person name="Spatafora J.W."/>
        </authorList>
    </citation>
    <scope>NUCLEOTIDE SEQUENCE [LARGE SCALE GENOMIC DNA]</scope>
    <source>
        <strain evidence="11">S191</strain>
    </source>
</reference>
<accession>A0A8H7ZW82</accession>
<evidence type="ECO:0000256" key="7">
    <source>
        <dbReference type="PROSITE-ProRule" id="PRU00706"/>
    </source>
</evidence>
<dbReference type="GO" id="GO:0006228">
    <property type="term" value="P:UTP biosynthetic process"/>
    <property type="evidence" value="ECO:0007669"/>
    <property type="project" value="InterPro"/>
</dbReference>
<dbReference type="EMBL" id="JAEFCI010005063">
    <property type="protein sequence ID" value="KAG5460546.1"/>
    <property type="molecule type" value="Genomic_DNA"/>
</dbReference>
<sequence length="247" mass="27369">MAARHLSSTPLPVKVPPLQVTLALLKPDLVAHPSAHRTVREWLLAGGFRVCRGRPVLWSLSEAESFYAEHRGRFFFRRLTGYMSSGPFAALVLAKPGAVADWRALIGPTRPVRCGCAADIFFRNRDFLLAAGHEPLQNSPPPQACRDMAMLNNWILANFFIFIFIFFGPSRARLEDPAKTLRAQFGVTDTRNSFHGSDSDASAAREIAFFFPDLQVADLLKKLETPAEPGWIGPGADFCWSDLGLDI</sequence>
<feature type="transmembrane region" description="Helical" evidence="9">
    <location>
        <begin position="148"/>
        <end position="167"/>
    </location>
</feature>
<evidence type="ECO:0000256" key="9">
    <source>
        <dbReference type="SAM" id="Phobius"/>
    </source>
</evidence>
<evidence type="ECO:0000256" key="8">
    <source>
        <dbReference type="RuleBase" id="RU004011"/>
    </source>
</evidence>
<dbReference type="GO" id="GO:0004550">
    <property type="term" value="F:nucleoside diphosphate kinase activity"/>
    <property type="evidence" value="ECO:0007669"/>
    <property type="project" value="InterPro"/>
</dbReference>
<evidence type="ECO:0000313" key="11">
    <source>
        <dbReference type="EMBL" id="KAG5460546.1"/>
    </source>
</evidence>
<comment type="similarity">
    <text evidence="1 7 8">Belongs to the NDK family.</text>
</comment>
<feature type="binding site" evidence="7">
    <location>
        <position position="103"/>
    </location>
    <ligand>
        <name>ATP</name>
        <dbReference type="ChEBI" id="CHEBI:30616"/>
    </ligand>
</feature>
<evidence type="ECO:0000259" key="10">
    <source>
        <dbReference type="SMART" id="SM00562"/>
    </source>
</evidence>
<feature type="active site" description="Pros-phosphohistidine intermediate" evidence="7">
    <location>
        <position position="195"/>
    </location>
</feature>
<dbReference type="PROSITE" id="PS51374">
    <property type="entry name" value="NDPK_LIKE"/>
    <property type="match status" value="1"/>
</dbReference>
<dbReference type="GO" id="GO:0006183">
    <property type="term" value="P:GTP biosynthetic process"/>
    <property type="evidence" value="ECO:0007669"/>
    <property type="project" value="InterPro"/>
</dbReference>
<keyword evidence="3" id="KW-0808">Transferase</keyword>
<evidence type="ECO:0000256" key="3">
    <source>
        <dbReference type="ARBA" id="ARBA00022679"/>
    </source>
</evidence>
<keyword evidence="12" id="KW-1185">Reference proteome</keyword>
<evidence type="ECO:0000256" key="4">
    <source>
        <dbReference type="ARBA" id="ARBA00022741"/>
    </source>
</evidence>
<comment type="caution">
    <text evidence="11">The sequence shown here is derived from an EMBL/GenBank/DDBJ whole genome shotgun (WGS) entry which is preliminary data.</text>
</comment>
<feature type="domain" description="Nucleoside diphosphate kinase-like" evidence="10">
    <location>
        <begin position="18"/>
        <end position="218"/>
    </location>
</feature>
<evidence type="ECO:0000256" key="2">
    <source>
        <dbReference type="ARBA" id="ARBA00017632"/>
    </source>
</evidence>
<keyword evidence="5 11" id="KW-0418">Kinase</keyword>
<dbReference type="PANTHER" id="PTHR46161:SF3">
    <property type="entry name" value="NUCLEOSIDE DIPHOSPHATE KINASE DDB_G0292928-RELATED"/>
    <property type="match status" value="1"/>
</dbReference>
<dbReference type="PANTHER" id="PTHR46161">
    <property type="entry name" value="NUCLEOSIDE DIPHOSPHATE KINASE"/>
    <property type="match status" value="1"/>
</dbReference>
<evidence type="ECO:0000256" key="6">
    <source>
        <dbReference type="ARBA" id="ARBA00022840"/>
    </source>
</evidence>
<feature type="binding site" evidence="7">
    <location>
        <position position="182"/>
    </location>
    <ligand>
        <name>ATP</name>
        <dbReference type="ChEBI" id="CHEBI:30616"/>
    </ligand>
</feature>
<keyword evidence="4" id="KW-0547">Nucleotide-binding</keyword>
<feature type="binding site" evidence="7">
    <location>
        <position position="192"/>
    </location>
    <ligand>
        <name>ATP</name>
        <dbReference type="ChEBI" id="CHEBI:30616"/>
    </ligand>
</feature>
<proteinExistence type="inferred from homology"/>
<keyword evidence="9" id="KW-0472">Membrane</keyword>
<dbReference type="InterPro" id="IPR001564">
    <property type="entry name" value="Nucleoside_diP_kinase"/>
</dbReference>
<keyword evidence="9" id="KW-1133">Transmembrane helix</keyword>
<dbReference type="SUPFAM" id="SSF54919">
    <property type="entry name" value="Nucleoside diphosphate kinase, NDK"/>
    <property type="match status" value="1"/>
</dbReference>
<dbReference type="InterPro" id="IPR034907">
    <property type="entry name" value="NDK-like_dom"/>
</dbReference>
<organism evidence="11 12">
    <name type="scientific">Olpidium bornovanus</name>
    <dbReference type="NCBI Taxonomy" id="278681"/>
    <lineage>
        <taxon>Eukaryota</taxon>
        <taxon>Fungi</taxon>
        <taxon>Fungi incertae sedis</taxon>
        <taxon>Olpidiomycota</taxon>
        <taxon>Olpidiomycotina</taxon>
        <taxon>Olpidiomycetes</taxon>
        <taxon>Olpidiales</taxon>
        <taxon>Olpidiaceae</taxon>
        <taxon>Olpidium</taxon>
    </lineage>
</organism>
<gene>
    <name evidence="11" type="ORF">BJ554DRAFT_7393</name>
</gene>
<dbReference type="InterPro" id="IPR036850">
    <property type="entry name" value="NDK-like_dom_sf"/>
</dbReference>
<evidence type="ECO:0000256" key="1">
    <source>
        <dbReference type="ARBA" id="ARBA00008142"/>
    </source>
</evidence>
<protein>
    <recommendedName>
        <fullName evidence="2">Nucleoside diphosphate kinase</fullName>
    </recommendedName>
</protein>
<keyword evidence="9" id="KW-0812">Transmembrane</keyword>
<dbReference type="Proteomes" id="UP000673691">
    <property type="component" value="Unassembled WGS sequence"/>
</dbReference>
<dbReference type="GO" id="GO:0006241">
    <property type="term" value="P:CTP biosynthetic process"/>
    <property type="evidence" value="ECO:0007669"/>
    <property type="project" value="InterPro"/>
</dbReference>
<feature type="binding site" evidence="7">
    <location>
        <position position="26"/>
    </location>
    <ligand>
        <name>ATP</name>
        <dbReference type="ChEBI" id="CHEBI:30616"/>
    </ligand>
</feature>
<dbReference type="Gene3D" id="3.30.70.141">
    <property type="entry name" value="Nucleoside diphosphate kinase-like domain"/>
    <property type="match status" value="1"/>
</dbReference>
<dbReference type="AlphaFoldDB" id="A0A8H7ZW82"/>
<dbReference type="SMART" id="SM00562">
    <property type="entry name" value="NDK"/>
    <property type="match status" value="1"/>
</dbReference>
<dbReference type="Pfam" id="PF00334">
    <property type="entry name" value="NDK"/>
    <property type="match status" value="2"/>
</dbReference>
<evidence type="ECO:0000256" key="5">
    <source>
        <dbReference type="ARBA" id="ARBA00022777"/>
    </source>
</evidence>